<dbReference type="PROSITE" id="PS51688">
    <property type="entry name" value="ICA"/>
    <property type="match status" value="1"/>
</dbReference>
<evidence type="ECO:0000313" key="3">
    <source>
        <dbReference type="EMBL" id="TYZ11405.1"/>
    </source>
</evidence>
<accession>A0A5D6V868</accession>
<evidence type="ECO:0000256" key="1">
    <source>
        <dbReference type="SAM" id="SignalP"/>
    </source>
</evidence>
<proteinExistence type="predicted"/>
<dbReference type="EMBL" id="VTHL01000005">
    <property type="protein sequence ID" value="TYZ11405.1"/>
    <property type="molecule type" value="Genomic_DNA"/>
</dbReference>
<dbReference type="Proteomes" id="UP000322791">
    <property type="component" value="Unassembled WGS sequence"/>
</dbReference>
<dbReference type="Pfam" id="PF13884">
    <property type="entry name" value="Peptidase_S74"/>
    <property type="match status" value="1"/>
</dbReference>
<dbReference type="InterPro" id="IPR011049">
    <property type="entry name" value="Serralysin-like_metalloprot_C"/>
</dbReference>
<evidence type="ECO:0000313" key="4">
    <source>
        <dbReference type="Proteomes" id="UP000322791"/>
    </source>
</evidence>
<sequence>MRLLTLSLAGLLTLGTAARAQTAGSVGIGTTTPDASALLELSTTTKGLLLPRLTQTQRTAIQNPAPGLLIYQTDETPGLYLYGGSSWSLLPNTTQTTGDNLGNHTATQNLNLADKVLVGQNSTTDAVGTSGLRVYSDGQVGVGTLRTLDSYNNTSYAGLEVHSNHGLLATGNFVGNTAADPPQEGSGARLLWYPAKAAFRAGYVNGTQWDGANIGLYSVAIGYNNRASGDYGVALGNGSSAAQTSSVAIGEGNVATGYTSVALGYYAHTGARRGSFVFADNSVTGAVYDANTGLTTYNYLTATTTNTFNARFVNGYFLYTNTGLTTGVKVAAGGNAWETVSDSTRKEHVRLADGAAFLQKISRMRLGSWNYKGQSTDTMRHYGPMAQDFYAAFGHDGVGRVGNPTSINQADFDGVNLIAIQALIREVEALKAANLRLEAANRHLHAQAQASTAALESRLRALESLLSPQADAKQPTLSH</sequence>
<gene>
    <name evidence="3" type="ORF">FY528_06835</name>
</gene>
<dbReference type="InterPro" id="IPR030392">
    <property type="entry name" value="S74_ICA"/>
</dbReference>
<protein>
    <recommendedName>
        <fullName evidence="2">Peptidase S74 domain-containing protein</fullName>
    </recommendedName>
</protein>
<feature type="signal peptide" evidence="1">
    <location>
        <begin position="1"/>
        <end position="20"/>
    </location>
</feature>
<feature type="chain" id="PRO_5022943727" description="Peptidase S74 domain-containing protein" evidence="1">
    <location>
        <begin position="21"/>
        <end position="479"/>
    </location>
</feature>
<feature type="domain" description="Peptidase S74" evidence="2">
    <location>
        <begin position="341"/>
        <end position="434"/>
    </location>
</feature>
<dbReference type="SUPFAM" id="SSF101967">
    <property type="entry name" value="Adhesin YadA, collagen-binding domain"/>
    <property type="match status" value="1"/>
</dbReference>
<reference evidence="3 4" key="1">
    <citation type="submission" date="2019-08" db="EMBL/GenBank/DDBJ databases">
        <authorList>
            <person name="Seo M.-J."/>
        </authorList>
    </citation>
    <scope>NUCLEOTIDE SEQUENCE [LARGE SCALE GENOMIC DNA]</scope>
    <source>
        <strain evidence="3 4">KIGAM108</strain>
    </source>
</reference>
<name>A0A5D6V868_9BACT</name>
<dbReference type="Gene3D" id="2.150.10.10">
    <property type="entry name" value="Serralysin-like metalloprotease, C-terminal"/>
    <property type="match status" value="1"/>
</dbReference>
<dbReference type="RefSeq" id="WP_149070250.1">
    <property type="nucleotide sequence ID" value="NZ_VTHL01000005.1"/>
</dbReference>
<dbReference type="Pfam" id="PF05658">
    <property type="entry name" value="YadA_head"/>
    <property type="match status" value="2"/>
</dbReference>
<keyword evidence="1" id="KW-0732">Signal</keyword>
<organism evidence="3 4">
    <name type="scientific">Hymenobacter lutimineralis</name>
    <dbReference type="NCBI Taxonomy" id="2606448"/>
    <lineage>
        <taxon>Bacteria</taxon>
        <taxon>Pseudomonadati</taxon>
        <taxon>Bacteroidota</taxon>
        <taxon>Cytophagia</taxon>
        <taxon>Cytophagales</taxon>
        <taxon>Hymenobacteraceae</taxon>
        <taxon>Hymenobacter</taxon>
    </lineage>
</organism>
<evidence type="ECO:0000259" key="2">
    <source>
        <dbReference type="PROSITE" id="PS51688"/>
    </source>
</evidence>
<keyword evidence="4" id="KW-1185">Reference proteome</keyword>
<comment type="caution">
    <text evidence="3">The sequence shown here is derived from an EMBL/GenBank/DDBJ whole genome shotgun (WGS) entry which is preliminary data.</text>
</comment>
<dbReference type="AlphaFoldDB" id="A0A5D6V868"/>
<dbReference type="InterPro" id="IPR008640">
    <property type="entry name" value="Adhesin_Head_dom"/>
</dbReference>
<dbReference type="GO" id="GO:0019867">
    <property type="term" value="C:outer membrane"/>
    <property type="evidence" value="ECO:0007669"/>
    <property type="project" value="InterPro"/>
</dbReference>